<protein>
    <submittedName>
        <fullName evidence="1">Uncharacterized protein</fullName>
    </submittedName>
</protein>
<evidence type="ECO:0000313" key="1">
    <source>
        <dbReference type="EMBL" id="VEL43361.1"/>
    </source>
</evidence>
<organism evidence="1 2">
    <name type="scientific">Protopolystoma xenopodis</name>
    <dbReference type="NCBI Taxonomy" id="117903"/>
    <lineage>
        <taxon>Eukaryota</taxon>
        <taxon>Metazoa</taxon>
        <taxon>Spiralia</taxon>
        <taxon>Lophotrochozoa</taxon>
        <taxon>Platyhelminthes</taxon>
        <taxon>Monogenea</taxon>
        <taxon>Polyopisthocotylea</taxon>
        <taxon>Polystomatidea</taxon>
        <taxon>Polystomatidae</taxon>
        <taxon>Protopolystoma</taxon>
    </lineage>
</organism>
<evidence type="ECO:0000313" key="2">
    <source>
        <dbReference type="Proteomes" id="UP000784294"/>
    </source>
</evidence>
<feature type="non-terminal residue" evidence="1">
    <location>
        <position position="148"/>
    </location>
</feature>
<keyword evidence="2" id="KW-1185">Reference proteome</keyword>
<sequence>MNSPTGRSGFDLADLTPSTFPTQQTAIAPSTSFITSPLASSWIVNPAHSYHSSSSHNDAYDYDYDDDDSYGDYSSNSYSSHVNPTARTNFVPFLQPQFSASIPASSSPVLSFPTSASPMFGLPAQTANPLIAPGLFSPSPTGRTLLNA</sequence>
<dbReference type="AlphaFoldDB" id="A0A3S5C938"/>
<dbReference type="EMBL" id="CAAALY010280786">
    <property type="protein sequence ID" value="VEL43361.1"/>
    <property type="molecule type" value="Genomic_DNA"/>
</dbReference>
<comment type="caution">
    <text evidence="1">The sequence shown here is derived from an EMBL/GenBank/DDBJ whole genome shotgun (WGS) entry which is preliminary data.</text>
</comment>
<gene>
    <name evidence="1" type="ORF">PXEA_LOCUS36801</name>
</gene>
<proteinExistence type="predicted"/>
<accession>A0A3S5C938</accession>
<dbReference type="Proteomes" id="UP000784294">
    <property type="component" value="Unassembled WGS sequence"/>
</dbReference>
<reference evidence="1" key="1">
    <citation type="submission" date="2018-11" db="EMBL/GenBank/DDBJ databases">
        <authorList>
            <consortium name="Pathogen Informatics"/>
        </authorList>
    </citation>
    <scope>NUCLEOTIDE SEQUENCE</scope>
</reference>
<name>A0A3S5C938_9PLAT</name>